<dbReference type="UniPathway" id="UPA00281"/>
<dbReference type="GO" id="GO:0005829">
    <property type="term" value="C:cytosol"/>
    <property type="evidence" value="ECO:0007669"/>
    <property type="project" value="TreeGrafter"/>
</dbReference>
<comment type="similarity">
    <text evidence="2 6">Belongs to the dTDP-4-dehydrorhamnose reductase family.</text>
</comment>
<dbReference type="SUPFAM" id="SSF51735">
    <property type="entry name" value="NAD(P)-binding Rossmann-fold domains"/>
    <property type="match status" value="1"/>
</dbReference>
<sequence>MKVLIIALDHQIRNALEAQLDIRGREYESVGLEWIKHEGPVDVQNPPLRIPNDISVVVNALSLECLEQHLADEELIESLALVAQACEQAAIPILQLSNSQVFDGTEGGRYRETDEVVPVSRIGALLSRMEELLRGSCHRHIILRTGPLFSAVGDNLVTLLLAEFQQGETLRLCNGASSCPMHAQDLARVVSAIIDQLSCGCESWGTYHYCSSDPANEYQFAETVLAVASQYTQSSEHPLKLEPNESSESDWPRPLMNCEKILHTFGIKQLPWRAFVVPTVKTIFQPESTEDKTDEQ</sequence>
<dbReference type="KEGG" id="osg:BST96_10420"/>
<comment type="function">
    <text evidence="6">Catalyzes the reduction of dTDP-6-deoxy-L-lyxo-4-hexulose to yield dTDP-L-rhamnose.</text>
</comment>
<dbReference type="InterPro" id="IPR036291">
    <property type="entry name" value="NAD(P)-bd_dom_sf"/>
</dbReference>
<dbReference type="PANTHER" id="PTHR10491">
    <property type="entry name" value="DTDP-4-DEHYDRORHAMNOSE REDUCTASE"/>
    <property type="match status" value="1"/>
</dbReference>
<proteinExistence type="inferred from homology"/>
<comment type="catalytic activity">
    <reaction evidence="5 6">
        <text>dTDP-beta-L-rhamnose + NADP(+) = dTDP-4-dehydro-beta-L-rhamnose + NADPH + H(+)</text>
        <dbReference type="Rhea" id="RHEA:21796"/>
        <dbReference type="ChEBI" id="CHEBI:15378"/>
        <dbReference type="ChEBI" id="CHEBI:57510"/>
        <dbReference type="ChEBI" id="CHEBI:57783"/>
        <dbReference type="ChEBI" id="CHEBI:58349"/>
        <dbReference type="ChEBI" id="CHEBI:62830"/>
        <dbReference type="EC" id="1.1.1.133"/>
    </reaction>
</comment>
<dbReference type="STRING" id="716816.BST96_10420"/>
<evidence type="ECO:0000256" key="1">
    <source>
        <dbReference type="ARBA" id="ARBA00004781"/>
    </source>
</evidence>
<dbReference type="Gene3D" id="3.40.50.720">
    <property type="entry name" value="NAD(P)-binding Rossmann-like Domain"/>
    <property type="match status" value="1"/>
</dbReference>
<evidence type="ECO:0000313" key="9">
    <source>
        <dbReference type="Proteomes" id="UP000193450"/>
    </source>
</evidence>
<keyword evidence="9" id="KW-1185">Reference proteome</keyword>
<dbReference type="EC" id="1.1.1.133" evidence="3 6"/>
<evidence type="ECO:0000256" key="4">
    <source>
        <dbReference type="ARBA" id="ARBA00017099"/>
    </source>
</evidence>
<keyword evidence="6" id="KW-0521">NADP</keyword>
<evidence type="ECO:0000313" key="8">
    <source>
        <dbReference type="EMBL" id="ARN74495.1"/>
    </source>
</evidence>
<evidence type="ECO:0000256" key="6">
    <source>
        <dbReference type="RuleBase" id="RU364082"/>
    </source>
</evidence>
<protein>
    <recommendedName>
        <fullName evidence="4 6">dTDP-4-dehydrorhamnose reductase</fullName>
        <ecNumber evidence="3 6">1.1.1.133</ecNumber>
    </recommendedName>
</protein>
<dbReference type="InterPro" id="IPR005913">
    <property type="entry name" value="dTDP_dehydrorham_reduct"/>
</dbReference>
<evidence type="ECO:0000259" key="7">
    <source>
        <dbReference type="Pfam" id="PF04321"/>
    </source>
</evidence>
<dbReference type="GO" id="GO:0009243">
    <property type="term" value="P:O antigen biosynthetic process"/>
    <property type="evidence" value="ECO:0007669"/>
    <property type="project" value="UniProtKB-UniPathway"/>
</dbReference>
<dbReference type="PANTHER" id="PTHR10491:SF4">
    <property type="entry name" value="METHIONINE ADENOSYLTRANSFERASE 2 SUBUNIT BETA"/>
    <property type="match status" value="1"/>
</dbReference>
<dbReference type="AlphaFoldDB" id="A0A1X9NF43"/>
<evidence type="ECO:0000256" key="5">
    <source>
        <dbReference type="ARBA" id="ARBA00048200"/>
    </source>
</evidence>
<keyword evidence="6" id="KW-0560">Oxidoreductase</keyword>
<dbReference type="UniPathway" id="UPA00124"/>
<gene>
    <name evidence="8" type="ORF">BST96_10420</name>
</gene>
<comment type="cofactor">
    <cofactor evidence="6">
        <name>Mg(2+)</name>
        <dbReference type="ChEBI" id="CHEBI:18420"/>
    </cofactor>
    <text evidence="6">Binds 1 Mg(2+) ion per monomer.</text>
</comment>
<comment type="pathway">
    <text evidence="1 6">Carbohydrate biosynthesis; dTDP-L-rhamnose biosynthesis.</text>
</comment>
<reference evidence="8 9" key="1">
    <citation type="submission" date="2016-11" db="EMBL/GenBank/DDBJ databases">
        <title>Trade-off between light-utilization and light-protection in marine flavobacteria.</title>
        <authorList>
            <person name="Kumagai Y."/>
        </authorList>
    </citation>
    <scope>NUCLEOTIDE SEQUENCE [LARGE SCALE GENOMIC DNA]</scope>
    <source>
        <strain evidence="8 9">NBRC 107125</strain>
    </source>
</reference>
<dbReference type="Gene3D" id="3.90.25.10">
    <property type="entry name" value="UDP-galactose 4-epimerase, domain 1"/>
    <property type="match status" value="1"/>
</dbReference>
<dbReference type="RefSeq" id="WP_169713963.1">
    <property type="nucleotide sequence ID" value="NZ_CP019343.1"/>
</dbReference>
<dbReference type="GO" id="GO:0019305">
    <property type="term" value="P:dTDP-rhamnose biosynthetic process"/>
    <property type="evidence" value="ECO:0007669"/>
    <property type="project" value="UniProtKB-UniPathway"/>
</dbReference>
<evidence type="ECO:0000256" key="2">
    <source>
        <dbReference type="ARBA" id="ARBA00010944"/>
    </source>
</evidence>
<evidence type="ECO:0000256" key="3">
    <source>
        <dbReference type="ARBA" id="ARBA00012929"/>
    </source>
</evidence>
<name>A0A1X9NF43_9GAMM</name>
<dbReference type="Pfam" id="PF04321">
    <property type="entry name" value="RmlD_sub_bind"/>
    <property type="match status" value="1"/>
</dbReference>
<dbReference type="GO" id="GO:0008831">
    <property type="term" value="F:dTDP-4-dehydrorhamnose reductase activity"/>
    <property type="evidence" value="ECO:0007669"/>
    <property type="project" value="UniProtKB-EC"/>
</dbReference>
<dbReference type="InterPro" id="IPR029903">
    <property type="entry name" value="RmlD-like-bd"/>
</dbReference>
<feature type="domain" description="RmlD-like substrate binding" evidence="7">
    <location>
        <begin position="64"/>
        <end position="281"/>
    </location>
</feature>
<dbReference type="Proteomes" id="UP000193450">
    <property type="component" value="Chromosome"/>
</dbReference>
<accession>A0A1X9NF43</accession>
<dbReference type="EMBL" id="CP019343">
    <property type="protein sequence ID" value="ARN74495.1"/>
    <property type="molecule type" value="Genomic_DNA"/>
</dbReference>
<organism evidence="8 9">
    <name type="scientific">Oceanicoccus sagamiensis</name>
    <dbReference type="NCBI Taxonomy" id="716816"/>
    <lineage>
        <taxon>Bacteria</taxon>
        <taxon>Pseudomonadati</taxon>
        <taxon>Pseudomonadota</taxon>
        <taxon>Gammaproteobacteria</taxon>
        <taxon>Cellvibrionales</taxon>
        <taxon>Spongiibacteraceae</taxon>
        <taxon>Oceanicoccus</taxon>
    </lineage>
</organism>